<evidence type="ECO:0000313" key="1">
    <source>
        <dbReference type="EMBL" id="QLI04799.1"/>
    </source>
</evidence>
<dbReference type="Proteomes" id="UP000509414">
    <property type="component" value="Chromosome"/>
</dbReference>
<dbReference type="KEGG" id="cinf:CINF_0250"/>
<organism evidence="1 2">
    <name type="scientific">Candidatus Campylobacter infans</name>
    <dbReference type="NCBI Taxonomy" id="2561898"/>
    <lineage>
        <taxon>Bacteria</taxon>
        <taxon>Pseudomonadati</taxon>
        <taxon>Campylobacterota</taxon>
        <taxon>Epsilonproteobacteria</taxon>
        <taxon>Campylobacterales</taxon>
        <taxon>Campylobacteraceae</taxon>
        <taxon>Campylobacter</taxon>
    </lineage>
</organism>
<dbReference type="RefSeq" id="WP_178696944.1">
    <property type="nucleotide sequence ID" value="NZ_CP049075.1"/>
</dbReference>
<gene>
    <name evidence="1" type="ORF">CINF_0250</name>
</gene>
<dbReference type="AlphaFoldDB" id="A0A7H9CJ89"/>
<accession>A0A7H9CJ89</accession>
<name>A0A7H9CJ89_9BACT</name>
<reference evidence="1 2" key="1">
    <citation type="submission" date="2020-02" db="EMBL/GenBank/DDBJ databases">
        <title>Complete genome sequence of the novel Campylobacter species Candidatus Campylobacter infans.</title>
        <authorList>
            <person name="Duim B."/>
            <person name="Zomer A."/>
            <person name="van der Graaf L."/>
            <person name="Wagenaar J."/>
        </authorList>
    </citation>
    <scope>NUCLEOTIDE SEQUENCE [LARGE SCALE GENOMIC DNA]</scope>
    <source>
        <strain evidence="1 2">19S00001</strain>
    </source>
</reference>
<dbReference type="EMBL" id="CP049075">
    <property type="protein sequence ID" value="QLI04799.1"/>
    <property type="molecule type" value="Genomic_DNA"/>
</dbReference>
<proteinExistence type="predicted"/>
<keyword evidence="2" id="KW-1185">Reference proteome</keyword>
<sequence length="131" mass="14760">MRFEAEVLDIKTYKSTNFISFASDCLTLSCINLQNPKELKIKSKVILGFKSADVMLCKDLMPLLSANKLKVRLLSKECAKIISVCNLQSLECQNFCFQALLDSQSAQQIAPNDELYAYIGYTSLFIDEILC</sequence>
<protein>
    <submittedName>
        <fullName evidence="1">Uncharacterized protein</fullName>
    </submittedName>
</protein>
<evidence type="ECO:0000313" key="2">
    <source>
        <dbReference type="Proteomes" id="UP000509414"/>
    </source>
</evidence>